<dbReference type="Pfam" id="PF00753">
    <property type="entry name" value="Lactamase_B"/>
    <property type="match status" value="1"/>
</dbReference>
<protein>
    <submittedName>
        <fullName evidence="2">MBL fold metallo-hydrolase</fullName>
    </submittedName>
</protein>
<evidence type="ECO:0000313" key="2">
    <source>
        <dbReference type="EMBL" id="OMC34937.1"/>
    </source>
</evidence>
<dbReference type="InterPro" id="IPR001279">
    <property type="entry name" value="Metallo-B-lactamas"/>
</dbReference>
<dbReference type="AlphaFoldDB" id="A0ABD6QE30"/>
<organism evidence="2 3">
    <name type="scientific">Mycolicibacterium fortuitum</name>
    <name type="common">Mycobacterium fortuitum</name>
    <dbReference type="NCBI Taxonomy" id="1766"/>
    <lineage>
        <taxon>Bacteria</taxon>
        <taxon>Bacillati</taxon>
        <taxon>Actinomycetota</taxon>
        <taxon>Actinomycetes</taxon>
        <taxon>Mycobacteriales</taxon>
        <taxon>Mycobacteriaceae</taxon>
        <taxon>Mycolicibacterium</taxon>
    </lineage>
</organism>
<name>A0ABD6QE30_MYCFO</name>
<dbReference type="InterPro" id="IPR050114">
    <property type="entry name" value="UPF0173_UPF0282_UlaG_hydrolase"/>
</dbReference>
<reference evidence="2 3" key="1">
    <citation type="submission" date="2016-07" db="EMBL/GenBank/DDBJ databases">
        <authorList>
            <person name="Sutton G."/>
            <person name="Brinkac L."/>
            <person name="Sanka R."/>
            <person name="Adams M."/>
            <person name="Lau E."/>
            <person name="Kumar A."/>
            <person name="Macaden R."/>
        </authorList>
    </citation>
    <scope>NUCLEOTIDE SEQUENCE [LARGE SCALE GENOMIC DNA]</scope>
    <source>
        <strain evidence="2 3">GA-0871</strain>
    </source>
</reference>
<dbReference type="RefSeq" id="WP_076207758.1">
    <property type="nucleotide sequence ID" value="NZ_MBER01000165.1"/>
</dbReference>
<dbReference type="PANTHER" id="PTHR43546">
    <property type="entry name" value="UPF0173 METAL-DEPENDENT HYDROLASE MJ1163-RELATED"/>
    <property type="match status" value="1"/>
</dbReference>
<evidence type="ECO:0000259" key="1">
    <source>
        <dbReference type="Pfam" id="PF00753"/>
    </source>
</evidence>
<gene>
    <name evidence="2" type="ORF">A5742_12945</name>
</gene>
<evidence type="ECO:0000313" key="3">
    <source>
        <dbReference type="Proteomes" id="UP000187001"/>
    </source>
</evidence>
<dbReference type="Proteomes" id="UP000187001">
    <property type="component" value="Unassembled WGS sequence"/>
</dbReference>
<dbReference type="Gene3D" id="3.60.15.10">
    <property type="entry name" value="Ribonuclease Z/Hydroxyacylglutathione hydrolase-like"/>
    <property type="match status" value="1"/>
</dbReference>
<dbReference type="PANTHER" id="PTHR43546:SF3">
    <property type="entry name" value="UPF0173 METAL-DEPENDENT HYDROLASE MJ1163"/>
    <property type="match status" value="1"/>
</dbReference>
<dbReference type="SUPFAM" id="SSF56281">
    <property type="entry name" value="Metallo-hydrolase/oxidoreductase"/>
    <property type="match status" value="1"/>
</dbReference>
<feature type="domain" description="Metallo-beta-lactamase" evidence="1">
    <location>
        <begin position="32"/>
        <end position="173"/>
    </location>
</feature>
<dbReference type="InterPro" id="IPR036866">
    <property type="entry name" value="RibonucZ/Hydroxyglut_hydro"/>
</dbReference>
<accession>A0ABD6QE30</accession>
<comment type="caution">
    <text evidence="2">The sequence shown here is derived from an EMBL/GenBank/DDBJ whole genome shotgun (WGS) entry which is preliminary data.</text>
</comment>
<proteinExistence type="predicted"/>
<sequence length="307" mass="33313">MRLKPGRPDLAPYARYFDVPSATPQSPLSVTWAGVSTLLVDDGTSAVLTDGFFSRPALPTVVLRRLAPSLPRIEGCLARLGVDRLEAVLPVHSHFDHAMDSAVVAERTGARLVGGTSTAQVGIGGGLDPERTVTVTPGEAVSLGAYDVTLFESEHCPPDRFPGIITEPVVPPVKVAAYKCGEAWSTLVHHRPSDRRLLIVGSAGAVPGALAGQHAEVVYLGIGQLGLQSEQYFESYWAETVRTVEARRVVLIHWDDFFRPLHKPLRALPFAGDDLDVSMRLLSRLAERDGVDLHLPTVWQPTDPWIN</sequence>
<dbReference type="EMBL" id="MBER01000165">
    <property type="protein sequence ID" value="OMC34937.1"/>
    <property type="molecule type" value="Genomic_DNA"/>
</dbReference>